<dbReference type="InterPro" id="IPR019707">
    <property type="entry name" value="DUF2582"/>
</dbReference>
<dbReference type="Pfam" id="PF10771">
    <property type="entry name" value="DUF2582"/>
    <property type="match status" value="1"/>
</dbReference>
<dbReference type="Gene3D" id="2.115.10.20">
    <property type="entry name" value="Glycosyl hydrolase domain, family 43"/>
    <property type="match status" value="1"/>
</dbReference>
<accession>A0A0F9FMV9</accession>
<evidence type="ECO:0000256" key="2">
    <source>
        <dbReference type="ARBA" id="ARBA00022679"/>
    </source>
</evidence>
<dbReference type="PANTHER" id="PTHR34106">
    <property type="entry name" value="GLYCOSIDASE"/>
    <property type="match status" value="1"/>
</dbReference>
<evidence type="ECO:0000256" key="1">
    <source>
        <dbReference type="ARBA" id="ARBA00022676"/>
    </source>
</evidence>
<dbReference type="AlphaFoldDB" id="A0A0F9FMV9"/>
<keyword evidence="2" id="KW-0808">Transferase</keyword>
<dbReference type="InterPro" id="IPR023296">
    <property type="entry name" value="Glyco_hydro_beta-prop_sf"/>
</dbReference>
<name>A0A0F9FMV9_9ZZZZ</name>
<dbReference type="CDD" id="cd18614">
    <property type="entry name" value="GH130"/>
    <property type="match status" value="1"/>
</dbReference>
<comment type="caution">
    <text evidence="3">The sequence shown here is derived from an EMBL/GenBank/DDBJ whole genome shotgun (WGS) entry which is preliminary data.</text>
</comment>
<evidence type="ECO:0008006" key="4">
    <source>
        <dbReference type="Google" id="ProtNLM"/>
    </source>
</evidence>
<sequence>MVLVRREGVLLEATENEFENQAVLNPTVIQQGNTLHMFYRAVKEGNYSSVGYCKLEGPMKIVERKNSPILFPEHDYEIHGTEDPRIVLLDGTYYMFYTAYDGKNALVAYATSKDLKTWEKHGIISAKMSYDEAGDFFHFSKLKEKYLFFESYYKDIVGEDVLLWEKDTFLLPKKYNNQFVLFHRILPDIQIVYFDDFKDLTIDFWKDYLKTLGNNVVIEPKFGFESRNIGAGAPLIETERGWLMLYHSVEDSNKGKVYHASAALLDKNDPQKVIGRLKKPLFSPIEDYEKVGDVSNVVFPTGTAIFGDRLYIYYGAADKRIAVVSVNLYKLIHELLSSDLEVGIGFLAGQIFNLTVKEEKSVTQLKNILNQKEYLVLMAIGWLTREDKILCRIDSDELIIRSIR</sequence>
<dbReference type="Gene3D" id="1.10.10.10">
    <property type="entry name" value="Winged helix-like DNA-binding domain superfamily/Winged helix DNA-binding domain"/>
    <property type="match status" value="1"/>
</dbReference>
<dbReference type="Pfam" id="PF04041">
    <property type="entry name" value="Glyco_hydro_130"/>
    <property type="match status" value="1"/>
</dbReference>
<keyword evidence="1" id="KW-0328">Glycosyltransferase</keyword>
<proteinExistence type="predicted"/>
<reference evidence="3" key="1">
    <citation type="journal article" date="2015" name="Nature">
        <title>Complex archaea that bridge the gap between prokaryotes and eukaryotes.</title>
        <authorList>
            <person name="Spang A."/>
            <person name="Saw J.H."/>
            <person name="Jorgensen S.L."/>
            <person name="Zaremba-Niedzwiedzka K."/>
            <person name="Martijn J."/>
            <person name="Lind A.E."/>
            <person name="van Eijk R."/>
            <person name="Schleper C."/>
            <person name="Guy L."/>
            <person name="Ettema T.J."/>
        </authorList>
    </citation>
    <scope>NUCLEOTIDE SEQUENCE</scope>
</reference>
<dbReference type="PIRSF" id="PIRSF016202">
    <property type="entry name" value="PH1107"/>
    <property type="match status" value="1"/>
</dbReference>
<dbReference type="PANTHER" id="PTHR34106:SF5">
    <property type="entry name" value="GLYCOSIDASE"/>
    <property type="match status" value="1"/>
</dbReference>
<protein>
    <recommendedName>
        <fullName evidence="4">Pesticidal protein Cry7Aa</fullName>
    </recommendedName>
</protein>
<dbReference type="InterPro" id="IPR007184">
    <property type="entry name" value="Mannoside_phosphorylase"/>
</dbReference>
<dbReference type="SUPFAM" id="SSF75005">
    <property type="entry name" value="Arabinanase/levansucrase/invertase"/>
    <property type="match status" value="1"/>
</dbReference>
<dbReference type="InterPro" id="IPR036388">
    <property type="entry name" value="WH-like_DNA-bd_sf"/>
</dbReference>
<evidence type="ECO:0000313" key="3">
    <source>
        <dbReference type="EMBL" id="KKL87573.1"/>
    </source>
</evidence>
<organism evidence="3">
    <name type="scientific">marine sediment metagenome</name>
    <dbReference type="NCBI Taxonomy" id="412755"/>
    <lineage>
        <taxon>unclassified sequences</taxon>
        <taxon>metagenomes</taxon>
        <taxon>ecological metagenomes</taxon>
    </lineage>
</organism>
<dbReference type="GO" id="GO:0016757">
    <property type="term" value="F:glycosyltransferase activity"/>
    <property type="evidence" value="ECO:0007669"/>
    <property type="project" value="UniProtKB-KW"/>
</dbReference>
<gene>
    <name evidence="3" type="ORF">LCGC14_1933340</name>
</gene>
<dbReference type="EMBL" id="LAZR01020802">
    <property type="protein sequence ID" value="KKL87573.1"/>
    <property type="molecule type" value="Genomic_DNA"/>
</dbReference>